<dbReference type="Pfam" id="PF01361">
    <property type="entry name" value="Tautomerase"/>
    <property type="match status" value="1"/>
</dbReference>
<dbReference type="InterPro" id="IPR004370">
    <property type="entry name" value="4-OT-like_dom"/>
</dbReference>
<accession>A0A2N3Y0L8</accession>
<proteinExistence type="predicted"/>
<dbReference type="OrthoDB" id="4990855at2"/>
<dbReference type="STRING" id="994479.GCA_000194155_07237"/>
<keyword evidence="4" id="KW-1185">Reference proteome</keyword>
<name>A0A2N3Y0L8_SACSN</name>
<dbReference type="EMBL" id="PJNB01000001">
    <property type="protein sequence ID" value="PKW16456.1"/>
    <property type="molecule type" value="Genomic_DNA"/>
</dbReference>
<feature type="domain" description="4-oxalocrotonate tautomerase-like" evidence="2">
    <location>
        <begin position="2"/>
        <end position="59"/>
    </location>
</feature>
<evidence type="ECO:0000313" key="4">
    <source>
        <dbReference type="Proteomes" id="UP000233786"/>
    </source>
</evidence>
<dbReference type="AlphaFoldDB" id="A0A2N3Y0L8"/>
<dbReference type="Gene3D" id="3.30.429.10">
    <property type="entry name" value="Macrophage Migration Inhibitory Factor"/>
    <property type="match status" value="1"/>
</dbReference>
<comment type="caution">
    <text evidence="3">The sequence shown here is derived from an EMBL/GenBank/DDBJ whole genome shotgun (WGS) entry which is preliminary data.</text>
</comment>
<evidence type="ECO:0000259" key="2">
    <source>
        <dbReference type="Pfam" id="PF01361"/>
    </source>
</evidence>
<gene>
    <name evidence="3" type="ORF">A8926_4289</name>
</gene>
<organism evidence="3 4">
    <name type="scientific">Saccharopolyspora spinosa</name>
    <dbReference type="NCBI Taxonomy" id="60894"/>
    <lineage>
        <taxon>Bacteria</taxon>
        <taxon>Bacillati</taxon>
        <taxon>Actinomycetota</taxon>
        <taxon>Actinomycetes</taxon>
        <taxon>Pseudonocardiales</taxon>
        <taxon>Pseudonocardiaceae</taxon>
        <taxon>Saccharopolyspora</taxon>
    </lineage>
</organism>
<evidence type="ECO:0000256" key="1">
    <source>
        <dbReference type="ARBA" id="ARBA00023235"/>
    </source>
</evidence>
<evidence type="ECO:0000313" key="3">
    <source>
        <dbReference type="EMBL" id="PKW16456.1"/>
    </source>
</evidence>
<dbReference type="RefSeq" id="WP_010314807.1">
    <property type="nucleotide sequence ID" value="NZ_CP061007.1"/>
</dbReference>
<dbReference type="SUPFAM" id="SSF55331">
    <property type="entry name" value="Tautomerase/MIF"/>
    <property type="match status" value="1"/>
</dbReference>
<protein>
    <submittedName>
        <fullName evidence="3">4-oxalocrotonate tautomerase</fullName>
    </submittedName>
</protein>
<dbReference type="Proteomes" id="UP000233786">
    <property type="component" value="Unassembled WGS sequence"/>
</dbReference>
<reference evidence="3" key="1">
    <citation type="submission" date="2017-12" db="EMBL/GenBank/DDBJ databases">
        <title>Sequencing the genomes of 1000 Actinobacteria strains.</title>
        <authorList>
            <person name="Klenk H.-P."/>
        </authorList>
    </citation>
    <scope>NUCLEOTIDE SEQUENCE [LARGE SCALE GENOMIC DNA]</scope>
    <source>
        <strain evidence="3">DSM 44228</strain>
    </source>
</reference>
<sequence length="63" mass="6806">MPFIDVKIFEERLAPETERALISALTDAVAGVLGEKTRPNTWVVLDGTPAQRWGIGGEPGEAK</sequence>
<dbReference type="GO" id="GO:0016853">
    <property type="term" value="F:isomerase activity"/>
    <property type="evidence" value="ECO:0007669"/>
    <property type="project" value="UniProtKB-KW"/>
</dbReference>
<dbReference type="InterPro" id="IPR014347">
    <property type="entry name" value="Tautomerase/MIF_sf"/>
</dbReference>
<keyword evidence="1" id="KW-0413">Isomerase</keyword>